<proteinExistence type="predicted"/>
<evidence type="ECO:0000313" key="1">
    <source>
        <dbReference type="EMBL" id="QJA69429.1"/>
    </source>
</evidence>
<name>A0A6M3JGX3_9ZZZZ</name>
<evidence type="ECO:0000313" key="2">
    <source>
        <dbReference type="EMBL" id="QJA97578.1"/>
    </source>
</evidence>
<protein>
    <submittedName>
        <fullName evidence="1">Uncharacterized protein</fullName>
    </submittedName>
</protein>
<dbReference type="EMBL" id="MT141705">
    <property type="protein sequence ID" value="QJA69429.1"/>
    <property type="molecule type" value="Genomic_DNA"/>
</dbReference>
<organism evidence="1">
    <name type="scientific">viral metagenome</name>
    <dbReference type="NCBI Taxonomy" id="1070528"/>
    <lineage>
        <taxon>unclassified sequences</taxon>
        <taxon>metagenomes</taxon>
        <taxon>organismal metagenomes</taxon>
    </lineage>
</organism>
<sequence length="73" mass="8040">MTDYYRVRATMLTGSETGSMIRKCDFGLFLTSEAAEQCMIALAGRAGITGGDIEHVSHSNAMLSRERPRKGER</sequence>
<dbReference type="AlphaFoldDB" id="A0A6M3JGX3"/>
<reference evidence="1" key="1">
    <citation type="submission" date="2020-03" db="EMBL/GenBank/DDBJ databases">
        <title>The deep terrestrial virosphere.</title>
        <authorList>
            <person name="Holmfeldt K."/>
            <person name="Nilsson E."/>
            <person name="Simone D."/>
            <person name="Lopez-Fernandez M."/>
            <person name="Wu X."/>
            <person name="de Brujin I."/>
            <person name="Lundin D."/>
            <person name="Andersson A."/>
            <person name="Bertilsson S."/>
            <person name="Dopson M."/>
        </authorList>
    </citation>
    <scope>NUCLEOTIDE SEQUENCE</scope>
    <source>
        <strain evidence="1">MM415A04606</strain>
        <strain evidence="2">MM415B06107</strain>
    </source>
</reference>
<accession>A0A6M3JGX3</accession>
<dbReference type="EMBL" id="MT143506">
    <property type="protein sequence ID" value="QJA97578.1"/>
    <property type="molecule type" value="Genomic_DNA"/>
</dbReference>
<gene>
    <name evidence="1" type="ORF">MM415A04606_0007</name>
    <name evidence="2" type="ORF">MM415B06107_0009</name>
</gene>